<dbReference type="OMA" id="TEFCQGH"/>
<reference evidence="13 15" key="2">
    <citation type="journal article" date="2013" name="Nature">
        <title>Insights into bilaterian evolution from three spiralian genomes.</title>
        <authorList>
            <person name="Simakov O."/>
            <person name="Marletaz F."/>
            <person name="Cho S.J."/>
            <person name="Edsinger-Gonzales E."/>
            <person name="Havlak P."/>
            <person name="Hellsten U."/>
            <person name="Kuo D.H."/>
            <person name="Larsson T."/>
            <person name="Lv J."/>
            <person name="Arendt D."/>
            <person name="Savage R."/>
            <person name="Osoegawa K."/>
            <person name="de Jong P."/>
            <person name="Grimwood J."/>
            <person name="Chapman J.A."/>
            <person name="Shapiro H."/>
            <person name="Aerts A."/>
            <person name="Otillar R.P."/>
            <person name="Terry A.Y."/>
            <person name="Boore J.L."/>
            <person name="Grigoriev I.V."/>
            <person name="Lindberg D.R."/>
            <person name="Seaver E.C."/>
            <person name="Weisblat D.A."/>
            <person name="Putnam N.H."/>
            <person name="Rokhsar D.S."/>
        </authorList>
    </citation>
    <scope>NUCLEOTIDE SEQUENCE</scope>
</reference>
<dbReference type="EC" id="2.1.1.-" evidence="10"/>
<dbReference type="Proteomes" id="UP000015101">
    <property type="component" value="Unassembled WGS sequence"/>
</dbReference>
<evidence type="ECO:0000256" key="9">
    <source>
        <dbReference type="ARBA" id="ARBA00023242"/>
    </source>
</evidence>
<dbReference type="AlphaFoldDB" id="T1FVL5"/>
<comment type="subcellular location">
    <subcellularLocation>
        <location evidence="2">Cytoplasm</location>
    </subcellularLocation>
    <subcellularLocation>
        <location evidence="1">Nucleus</location>
    </subcellularLocation>
</comment>
<evidence type="ECO:0000256" key="10">
    <source>
        <dbReference type="PIRNR" id="PIRNR037350"/>
    </source>
</evidence>
<keyword evidence="6 10" id="KW-0808">Transferase</keyword>
<dbReference type="Gene3D" id="3.40.50.150">
    <property type="entry name" value="Vaccinia Virus protein VP39"/>
    <property type="match status" value="1"/>
</dbReference>
<dbReference type="GO" id="GO:0001734">
    <property type="term" value="F:mRNA m(6)A methyltransferase activity"/>
    <property type="evidence" value="ECO:0007669"/>
    <property type="project" value="UniProtKB-ARBA"/>
</dbReference>
<dbReference type="KEGG" id="hro:HELRODRAFT_194040"/>
<dbReference type="PANTHER" id="PTHR13393:SF0">
    <property type="entry name" value="RNA N6-ADENOSINE-METHYLTRANSFERASE METTL16"/>
    <property type="match status" value="1"/>
</dbReference>
<evidence type="ECO:0000256" key="12">
    <source>
        <dbReference type="SAM" id="MobiDB-lite"/>
    </source>
</evidence>
<evidence type="ECO:0000256" key="1">
    <source>
        <dbReference type="ARBA" id="ARBA00004123"/>
    </source>
</evidence>
<feature type="compositionally biased region" description="Acidic residues" evidence="12">
    <location>
        <begin position="450"/>
        <end position="462"/>
    </location>
</feature>
<evidence type="ECO:0000256" key="2">
    <source>
        <dbReference type="ARBA" id="ARBA00004496"/>
    </source>
</evidence>
<keyword evidence="15" id="KW-1185">Reference proteome</keyword>
<reference evidence="14" key="3">
    <citation type="submission" date="2015-06" db="UniProtKB">
        <authorList>
            <consortium name="EnsemblMetazoa"/>
        </authorList>
    </citation>
    <scope>IDENTIFICATION</scope>
</reference>
<dbReference type="SUPFAM" id="SSF53335">
    <property type="entry name" value="S-adenosyl-L-methionine-dependent methyltransferases"/>
    <property type="match status" value="1"/>
</dbReference>
<feature type="region of interest" description="Disordered" evidence="12">
    <location>
        <begin position="427"/>
        <end position="471"/>
    </location>
</feature>
<keyword evidence="5 10" id="KW-0489">Methyltransferase</keyword>
<organism evidence="14 15">
    <name type="scientific">Helobdella robusta</name>
    <name type="common">Californian leech</name>
    <dbReference type="NCBI Taxonomy" id="6412"/>
    <lineage>
        <taxon>Eukaryota</taxon>
        <taxon>Metazoa</taxon>
        <taxon>Spiralia</taxon>
        <taxon>Lophotrochozoa</taxon>
        <taxon>Annelida</taxon>
        <taxon>Clitellata</taxon>
        <taxon>Hirudinea</taxon>
        <taxon>Rhynchobdellida</taxon>
        <taxon>Glossiphoniidae</taxon>
        <taxon>Helobdella</taxon>
    </lineage>
</organism>
<dbReference type="InterPro" id="IPR029063">
    <property type="entry name" value="SAM-dependent_MTases_sf"/>
</dbReference>
<dbReference type="InterPro" id="IPR017182">
    <property type="entry name" value="METTL16/PsiM"/>
</dbReference>
<proteinExistence type="inferred from homology"/>
<dbReference type="RefSeq" id="XP_009028372.1">
    <property type="nucleotide sequence ID" value="XM_009030124.1"/>
</dbReference>
<feature type="binding site" evidence="11">
    <location>
        <position position="107"/>
    </location>
    <ligand>
        <name>S-adenosyl-L-methionine</name>
        <dbReference type="ChEBI" id="CHEBI:59789"/>
    </ligand>
</feature>
<evidence type="ECO:0000256" key="7">
    <source>
        <dbReference type="ARBA" id="ARBA00022691"/>
    </source>
</evidence>
<evidence type="ECO:0000256" key="4">
    <source>
        <dbReference type="ARBA" id="ARBA00022490"/>
    </source>
</evidence>
<dbReference type="PIRSF" id="PIRSF037350">
    <property type="entry name" value="Mtase_ZK1128_prd"/>
    <property type="match status" value="1"/>
</dbReference>
<evidence type="ECO:0000256" key="3">
    <source>
        <dbReference type="ARBA" id="ARBA00005878"/>
    </source>
</evidence>
<evidence type="ECO:0000313" key="14">
    <source>
        <dbReference type="EnsemblMetazoa" id="HelroP194040"/>
    </source>
</evidence>
<name>T1FVL5_HELRO</name>
<dbReference type="GO" id="GO:0051254">
    <property type="term" value="P:positive regulation of RNA metabolic process"/>
    <property type="evidence" value="ECO:0007669"/>
    <property type="project" value="UniProtKB-ARBA"/>
</dbReference>
<dbReference type="GO" id="GO:0003723">
    <property type="term" value="F:RNA binding"/>
    <property type="evidence" value="ECO:0007669"/>
    <property type="project" value="UniProtKB-KW"/>
</dbReference>
<dbReference type="GO" id="GO:0009896">
    <property type="term" value="P:positive regulation of catabolic process"/>
    <property type="evidence" value="ECO:0007669"/>
    <property type="project" value="UniProtKB-ARBA"/>
</dbReference>
<keyword evidence="8" id="KW-0694">RNA-binding</keyword>
<evidence type="ECO:0000256" key="11">
    <source>
        <dbReference type="PIRSR" id="PIRSR037350-1"/>
    </source>
</evidence>
<dbReference type="GO" id="GO:0070475">
    <property type="term" value="P:rRNA base methylation"/>
    <property type="evidence" value="ECO:0000318"/>
    <property type="project" value="GO_Central"/>
</dbReference>
<dbReference type="GeneID" id="20212861"/>
<dbReference type="EMBL" id="AMQM01007383">
    <property type="status" value="NOT_ANNOTATED_CDS"/>
    <property type="molecule type" value="Genomic_DNA"/>
</dbReference>
<feature type="compositionally biased region" description="Low complexity" evidence="12">
    <location>
        <begin position="499"/>
        <end position="508"/>
    </location>
</feature>
<dbReference type="eggNOG" id="KOG2912">
    <property type="taxonomic scope" value="Eukaryota"/>
</dbReference>
<feature type="binding site" evidence="11">
    <location>
        <position position="130"/>
    </location>
    <ligand>
        <name>S-adenosyl-L-methionine</name>
        <dbReference type="ChEBI" id="CHEBI:59789"/>
    </ligand>
</feature>
<dbReference type="GO" id="GO:0043488">
    <property type="term" value="P:regulation of mRNA stability"/>
    <property type="evidence" value="ECO:0007669"/>
    <property type="project" value="UniProtKB-ARBA"/>
</dbReference>
<gene>
    <name evidence="14" type="primary">20212861</name>
    <name evidence="13" type="ORF">HELRODRAFT_194040</name>
</gene>
<dbReference type="Pfam" id="PF05971">
    <property type="entry name" value="Methyltransf_10"/>
    <property type="match status" value="1"/>
</dbReference>
<dbReference type="EMBL" id="KB097605">
    <property type="protein sequence ID" value="ESN93508.1"/>
    <property type="molecule type" value="Genomic_DNA"/>
</dbReference>
<dbReference type="GO" id="GO:0006397">
    <property type="term" value="P:mRNA processing"/>
    <property type="evidence" value="ECO:0007669"/>
    <property type="project" value="UniProtKB-ARBA"/>
</dbReference>
<dbReference type="InterPro" id="IPR002052">
    <property type="entry name" value="DNA_methylase_N6_adenine_CS"/>
</dbReference>
<dbReference type="FunCoup" id="T1FVL5">
    <property type="interactions" value="1795"/>
</dbReference>
<feature type="binding site" evidence="11">
    <location>
        <position position="199"/>
    </location>
    <ligand>
        <name>S-adenosyl-L-methionine</name>
        <dbReference type="ChEBI" id="CHEBI:59789"/>
    </ligand>
</feature>
<dbReference type="STRING" id="6412.T1FVL5"/>
<sequence length="576" mass="65716">MAFNDRMHERNIYKRKKPNFKLLAEKYEKFREEGAKIGKNGSYFLNFKDAKCLRALTWALLKDDFNLDVDMPLNRLIPTVPLRLNYILWIEDIFSDKNSNLLGVDIGCGSSCIYALIGAKKNNWKFVAADVDAVNYDYALKNVANNDLSDHIKVIHTDLNSNLQTIFNDYTCEDYFKIKLSSESPSSSSSIKIDFCICNPPFFESTVDLLGSGRSRSDDRPDPKSVNTASCVESISPGGEVEFVKKVIVDPSLVLKTNVRVYSTMLGKKCSMKPLLQYLKENNITNVCTTEFCQGHTMRWGLAWSCDSNIQLAKLMKSPKKHIQPLCIKLESSKHIEKSMGEWQFFIEGMFNDLKVEFFERRTDAFKCEKISWIVTAFENTWSHQRSKRRREMMGVKKIEGEKIEMMSGRERTSEHKMMMMAERRLNQANDDHNDNANDRVKTNRKNVDDGDTDDGDADGEEPTGKKLKLDVNVLSDDTTAAADATTAAAATTNDNVNNNKAVLLDNNSNDNGTSENNINNNNNNNNNNQFIIQFILNLLNDGKHKSIQFEWLAGSCRDLMHQFYQYVVNFISKFN</sequence>
<keyword evidence="4" id="KW-0963">Cytoplasm</keyword>
<protein>
    <recommendedName>
        <fullName evidence="10">U6 small nuclear RNA (adenine-(43)-N(6))-methyltransferase</fullName>
        <ecNumber evidence="10">2.1.1.-</ecNumber>
    </recommendedName>
</protein>
<dbReference type="GO" id="GO:0052907">
    <property type="term" value="F:23S rRNA (adenine(1618)-N(6))-methyltransferase activity"/>
    <property type="evidence" value="ECO:0000318"/>
    <property type="project" value="GO_Central"/>
</dbReference>
<feature type="region of interest" description="Disordered" evidence="12">
    <location>
        <begin position="499"/>
        <end position="524"/>
    </location>
</feature>
<dbReference type="CTD" id="20212861"/>
<accession>T1FVL5</accession>
<evidence type="ECO:0000313" key="15">
    <source>
        <dbReference type="Proteomes" id="UP000015101"/>
    </source>
</evidence>
<evidence type="ECO:0000256" key="5">
    <source>
        <dbReference type="ARBA" id="ARBA00022603"/>
    </source>
</evidence>
<dbReference type="OrthoDB" id="514248at2759"/>
<evidence type="ECO:0000313" key="13">
    <source>
        <dbReference type="EMBL" id="ESN93508.1"/>
    </source>
</evidence>
<dbReference type="GO" id="GO:0005634">
    <property type="term" value="C:nucleus"/>
    <property type="evidence" value="ECO:0000318"/>
    <property type="project" value="GO_Central"/>
</dbReference>
<dbReference type="FunFam" id="3.40.50.150:FF:000062">
    <property type="entry name" value="U6 small nuclear RNA (adenine-(43)-N(6))-methyltransferase"/>
    <property type="match status" value="1"/>
</dbReference>
<dbReference type="GO" id="GO:0005737">
    <property type="term" value="C:cytoplasm"/>
    <property type="evidence" value="ECO:0007669"/>
    <property type="project" value="UniProtKB-SubCell"/>
</dbReference>
<comment type="similarity">
    <text evidence="3 10">Belongs to the methyltransferase superfamily. METTL16/RlmF family.</text>
</comment>
<evidence type="ECO:0000256" key="8">
    <source>
        <dbReference type="ARBA" id="ARBA00022884"/>
    </source>
</evidence>
<feature type="binding site" evidence="11">
    <location>
        <position position="83"/>
    </location>
    <ligand>
        <name>S-adenosyl-L-methionine</name>
        <dbReference type="ChEBI" id="CHEBI:59789"/>
    </ligand>
</feature>
<reference evidence="15" key="1">
    <citation type="submission" date="2012-12" db="EMBL/GenBank/DDBJ databases">
        <authorList>
            <person name="Hellsten U."/>
            <person name="Grimwood J."/>
            <person name="Chapman J.A."/>
            <person name="Shapiro H."/>
            <person name="Aerts A."/>
            <person name="Otillar R.P."/>
            <person name="Terry A.Y."/>
            <person name="Boore J.L."/>
            <person name="Simakov O."/>
            <person name="Marletaz F."/>
            <person name="Cho S.-J."/>
            <person name="Edsinger-Gonzales E."/>
            <person name="Havlak P."/>
            <person name="Kuo D.-H."/>
            <person name="Larsson T."/>
            <person name="Lv J."/>
            <person name="Arendt D."/>
            <person name="Savage R."/>
            <person name="Osoegawa K."/>
            <person name="de Jong P."/>
            <person name="Lindberg D.R."/>
            <person name="Seaver E.C."/>
            <person name="Weisblat D.A."/>
            <person name="Putnam N.H."/>
            <person name="Grigoriev I.V."/>
            <person name="Rokhsar D.S."/>
        </authorList>
    </citation>
    <scope>NUCLEOTIDE SEQUENCE</scope>
</reference>
<dbReference type="EnsemblMetazoa" id="HelroT194040">
    <property type="protein sequence ID" value="HelroP194040"/>
    <property type="gene ID" value="HelroG194040"/>
</dbReference>
<evidence type="ECO:0000256" key="6">
    <source>
        <dbReference type="ARBA" id="ARBA00022679"/>
    </source>
</evidence>
<dbReference type="PROSITE" id="PS00092">
    <property type="entry name" value="N6_MTASE"/>
    <property type="match status" value="1"/>
</dbReference>
<dbReference type="HOGENOM" id="CLU_027534_0_0_1"/>
<dbReference type="InParanoid" id="T1FVL5"/>
<feature type="compositionally biased region" description="Basic and acidic residues" evidence="12">
    <location>
        <begin position="427"/>
        <end position="449"/>
    </location>
</feature>
<keyword evidence="9" id="KW-0539">Nucleus</keyword>
<dbReference type="InterPro" id="IPR010286">
    <property type="entry name" value="METTL16/RlmF"/>
</dbReference>
<keyword evidence="7 11" id="KW-0949">S-adenosyl-L-methionine</keyword>
<dbReference type="PANTHER" id="PTHR13393">
    <property type="entry name" value="SAM-DEPENDENT METHYLTRANSFERASE"/>
    <property type="match status" value="1"/>
</dbReference>